<dbReference type="Proteomes" id="UP001164929">
    <property type="component" value="Chromosome 18"/>
</dbReference>
<dbReference type="PANTHER" id="PTHR16441:SF0">
    <property type="entry name" value="COILED-COIL DOMAIN-CONTAINING PROTEIN 93"/>
    <property type="match status" value="1"/>
</dbReference>
<dbReference type="AlphaFoldDB" id="A0AAD6LB04"/>
<gene>
    <name evidence="1" type="ORF">NC653_039237</name>
</gene>
<evidence type="ECO:0000313" key="2">
    <source>
        <dbReference type="Proteomes" id="UP001164929"/>
    </source>
</evidence>
<dbReference type="PANTHER" id="PTHR16441">
    <property type="entry name" value="FIDIPIDINE"/>
    <property type="match status" value="1"/>
</dbReference>
<sequence>MVGTWHLAADDTDKVTGFEEELQNARASVETPTTTLENLNQTKADVLNNLEKESAMKDLELQESVLQSDYDVKRTDLETEVCELEEKIAAGMESESLSKDLDCLLRVIGKTECGKQGISNLIEGSDFQDAITNTDGCTRLIDSMEGNVKGSQLKLQKVEVGLQEEQKVSDPLKKRCAAAMAGKRRCYSLLRLFRNLHKSIFNLNLFLSEKRLFEGFELERLSPRFHFLLAKNKNINVIEQQWALQLKGFVASLSITLLKLYPCHFSPGILKLKHLLSSSHDKLSPPWPPPTLRFGLLSEYASYLVKRVIFN</sequence>
<organism evidence="1 2">
    <name type="scientific">Populus alba x Populus x berolinensis</name>
    <dbReference type="NCBI Taxonomy" id="444605"/>
    <lineage>
        <taxon>Eukaryota</taxon>
        <taxon>Viridiplantae</taxon>
        <taxon>Streptophyta</taxon>
        <taxon>Embryophyta</taxon>
        <taxon>Tracheophyta</taxon>
        <taxon>Spermatophyta</taxon>
        <taxon>Magnoliopsida</taxon>
        <taxon>eudicotyledons</taxon>
        <taxon>Gunneridae</taxon>
        <taxon>Pentapetalae</taxon>
        <taxon>rosids</taxon>
        <taxon>fabids</taxon>
        <taxon>Malpighiales</taxon>
        <taxon>Salicaceae</taxon>
        <taxon>Saliceae</taxon>
        <taxon>Populus</taxon>
    </lineage>
</organism>
<dbReference type="InterPro" id="IPR039116">
    <property type="entry name" value="CCDC93"/>
</dbReference>
<evidence type="ECO:0000313" key="1">
    <source>
        <dbReference type="EMBL" id="KAJ6957244.1"/>
    </source>
</evidence>
<dbReference type="EMBL" id="JAQIZT010000018">
    <property type="protein sequence ID" value="KAJ6957244.1"/>
    <property type="molecule type" value="Genomic_DNA"/>
</dbReference>
<keyword evidence="2" id="KW-1185">Reference proteome</keyword>
<accession>A0AAD6LB04</accession>
<comment type="caution">
    <text evidence="1">The sequence shown here is derived from an EMBL/GenBank/DDBJ whole genome shotgun (WGS) entry which is preliminary data.</text>
</comment>
<dbReference type="GO" id="GO:0006893">
    <property type="term" value="P:Golgi to plasma membrane transport"/>
    <property type="evidence" value="ECO:0007669"/>
    <property type="project" value="TreeGrafter"/>
</dbReference>
<name>A0AAD6LB04_9ROSI</name>
<reference evidence="1 2" key="1">
    <citation type="journal article" date="2023" name="Mol. Ecol. Resour.">
        <title>Chromosome-level genome assembly of a triploid poplar Populus alba 'Berolinensis'.</title>
        <authorList>
            <person name="Chen S."/>
            <person name="Yu Y."/>
            <person name="Wang X."/>
            <person name="Wang S."/>
            <person name="Zhang T."/>
            <person name="Zhou Y."/>
            <person name="He R."/>
            <person name="Meng N."/>
            <person name="Wang Y."/>
            <person name="Liu W."/>
            <person name="Liu Z."/>
            <person name="Liu J."/>
            <person name="Guo Q."/>
            <person name="Huang H."/>
            <person name="Sederoff R.R."/>
            <person name="Wang G."/>
            <person name="Qu G."/>
            <person name="Chen S."/>
        </authorList>
    </citation>
    <scope>NUCLEOTIDE SEQUENCE [LARGE SCALE GENOMIC DNA]</scope>
    <source>
        <strain evidence="1">SC-2020</strain>
    </source>
</reference>
<protein>
    <submittedName>
        <fullName evidence="1">Uncharacterized protein</fullName>
    </submittedName>
</protein>
<proteinExistence type="predicted"/>